<dbReference type="InterPro" id="IPR036465">
    <property type="entry name" value="vWFA_dom_sf"/>
</dbReference>
<keyword evidence="3" id="KW-1185">Reference proteome</keyword>
<dbReference type="CDD" id="cd00198">
    <property type="entry name" value="vWFA"/>
    <property type="match status" value="1"/>
</dbReference>
<accession>A0ABY7AV79</accession>
<evidence type="ECO:0000313" key="2">
    <source>
        <dbReference type="EMBL" id="WAL63887.1"/>
    </source>
</evidence>
<dbReference type="Pfam" id="PF13519">
    <property type="entry name" value="VWA_2"/>
    <property type="match status" value="1"/>
</dbReference>
<dbReference type="InterPro" id="IPR002035">
    <property type="entry name" value="VWF_A"/>
</dbReference>
<protein>
    <submittedName>
        <fullName evidence="2">VWA domain-containing protein</fullName>
    </submittedName>
</protein>
<evidence type="ECO:0000313" key="3">
    <source>
        <dbReference type="Proteomes" id="UP001163203"/>
    </source>
</evidence>
<dbReference type="EMBL" id="CP113836">
    <property type="protein sequence ID" value="WAL63887.1"/>
    <property type="molecule type" value="Genomic_DNA"/>
</dbReference>
<dbReference type="SUPFAM" id="SSF53300">
    <property type="entry name" value="vWA-like"/>
    <property type="match status" value="1"/>
</dbReference>
<feature type="domain" description="VWFA" evidence="1">
    <location>
        <begin position="31"/>
        <end position="191"/>
    </location>
</feature>
<reference evidence="2" key="1">
    <citation type="submission" date="2022-11" db="EMBL/GenBank/DDBJ databases">
        <authorList>
            <person name="Mo P."/>
        </authorList>
    </citation>
    <scope>NUCLEOTIDE SEQUENCE</scope>
    <source>
        <strain evidence="2">HUAS 11-8</strain>
    </source>
</reference>
<dbReference type="RefSeq" id="WP_268754133.1">
    <property type="nucleotide sequence ID" value="NZ_CP113836.1"/>
</dbReference>
<dbReference type="Proteomes" id="UP001163203">
    <property type="component" value="Chromosome"/>
</dbReference>
<sequence length="205" mass="22157">MTSWLRRNFDGIGLTQSPPGPHLAALQERYGGTVLLCIDVSGSMQGKPLKKALQGGEEFLSQAWENYYRCGIVLWHSSIERYVPPDAPRDKVLDGLRGRIGSGGTNVVPALEVAKKLFGGMRGDRVVCIFGDGDLGDRRRARALARELCAMGVRIVVRGLGRGAAEALGELACPGTQDSERLITDERGITPGIASMARGLTRRRP</sequence>
<dbReference type="Gene3D" id="3.40.50.410">
    <property type="entry name" value="von Willebrand factor, type A domain"/>
    <property type="match status" value="1"/>
</dbReference>
<proteinExistence type="predicted"/>
<dbReference type="SMART" id="SM00327">
    <property type="entry name" value="VWA"/>
    <property type="match status" value="1"/>
</dbReference>
<gene>
    <name evidence="2" type="ORF">ORV05_23190</name>
</gene>
<evidence type="ECO:0000259" key="1">
    <source>
        <dbReference type="SMART" id="SM00327"/>
    </source>
</evidence>
<name>A0ABY7AV79_9PSEU</name>
<organism evidence="2 3">
    <name type="scientific">Amycolatopsis cynarae</name>
    <dbReference type="NCBI Taxonomy" id="2995223"/>
    <lineage>
        <taxon>Bacteria</taxon>
        <taxon>Bacillati</taxon>
        <taxon>Actinomycetota</taxon>
        <taxon>Actinomycetes</taxon>
        <taxon>Pseudonocardiales</taxon>
        <taxon>Pseudonocardiaceae</taxon>
        <taxon>Amycolatopsis</taxon>
    </lineage>
</organism>